<proteinExistence type="predicted"/>
<organism evidence="1 2">
    <name type="scientific">Rouxiella badensis</name>
    <dbReference type="NCBI Taxonomy" id="1646377"/>
    <lineage>
        <taxon>Bacteria</taxon>
        <taxon>Pseudomonadati</taxon>
        <taxon>Pseudomonadota</taxon>
        <taxon>Gammaproteobacteria</taxon>
        <taxon>Enterobacterales</taxon>
        <taxon>Yersiniaceae</taxon>
        <taxon>Rouxiella</taxon>
    </lineage>
</organism>
<dbReference type="InterPro" id="IPR006311">
    <property type="entry name" value="TAT_signal"/>
</dbReference>
<dbReference type="AlphaFoldDB" id="A0A1X0WC52"/>
<reference evidence="1 2" key="1">
    <citation type="journal article" date="2017" name="Int. J. Syst. Evol. Microbiol.">
        <title>Rouxiella badensis sp. nov. and Rouxiella silvae sp. nov. isolated from peat bog soil in Germany and emendation of the genus description.</title>
        <authorList>
            <person name="Le Fleche-Mateos A."/>
            <person name="Kugler J.H."/>
            <person name="Hansen S.H."/>
            <person name="Syldatk C."/>
            <person name="Hausmann R."/>
            <person name="Lomprez F."/>
            <person name="Vandenbogaert M."/>
            <person name="Manuguerra J.C."/>
            <person name="Grimont P.A."/>
        </authorList>
    </citation>
    <scope>NUCLEOTIDE SEQUENCE [LARGE SCALE GENOMIC DNA]</scope>
    <source>
        <strain evidence="1 2">DSM 100043</strain>
    </source>
</reference>
<dbReference type="Proteomes" id="UP000192536">
    <property type="component" value="Unassembled WGS sequence"/>
</dbReference>
<dbReference type="STRING" id="1646377.BS640_16585"/>
<dbReference type="GeneID" id="93566329"/>
<gene>
    <name evidence="1" type="ORF">BS640_16585</name>
</gene>
<dbReference type="PROSITE" id="PS51318">
    <property type="entry name" value="TAT"/>
    <property type="match status" value="1"/>
</dbReference>
<comment type="caution">
    <text evidence="1">The sequence shown here is derived from an EMBL/GenBank/DDBJ whole genome shotgun (WGS) entry which is preliminary data.</text>
</comment>
<dbReference type="InterPro" id="IPR027056">
    <property type="entry name" value="Gluconate_2DH_su3"/>
</dbReference>
<dbReference type="EMBL" id="MRWE01000030">
    <property type="protein sequence ID" value="ORJ24354.1"/>
    <property type="molecule type" value="Genomic_DNA"/>
</dbReference>
<evidence type="ECO:0000313" key="1">
    <source>
        <dbReference type="EMBL" id="ORJ24354.1"/>
    </source>
</evidence>
<sequence>MKKEEGEIVNSRRKFLQRSLAILPVTALSGTVIAKSVSAAEKNKEDEFVYQYVPIFFNHEEWRFIISATDRLIPQDDNGPGAVSEGVPVYIDKQMELPYGHGALWYMQPPFEQTIPELGYQTNLVPRDIYRRGIKATDQYCQQKYQKKFADLENAEREGVLHALEAGHIQLADISSKLFFGQLLENTKEGYLADPIHGGNRTQASWKMIGFPGARADFVQVMDNPNTHYPLGPVSISGKNGA</sequence>
<dbReference type="RefSeq" id="WP_017492161.1">
    <property type="nucleotide sequence ID" value="NZ_CAUQAZ010000087.1"/>
</dbReference>
<evidence type="ECO:0000313" key="2">
    <source>
        <dbReference type="Proteomes" id="UP000192536"/>
    </source>
</evidence>
<dbReference type="Pfam" id="PF13618">
    <property type="entry name" value="Gluconate_2-dh3"/>
    <property type="match status" value="1"/>
</dbReference>
<name>A0A1X0WC52_9GAMM</name>
<protein>
    <submittedName>
        <fullName evidence="1">Gluconate 2-dehydrogenase</fullName>
    </submittedName>
</protein>
<keyword evidence="2" id="KW-1185">Reference proteome</keyword>
<accession>A0A1X0WC52</accession>